<evidence type="ECO:0008006" key="3">
    <source>
        <dbReference type="Google" id="ProtNLM"/>
    </source>
</evidence>
<dbReference type="RefSeq" id="WP_188440086.1">
    <property type="nucleotide sequence ID" value="NZ_BMGK01000003.1"/>
</dbReference>
<organism evidence="1 2">
    <name type="scientific">Planktosalinus lacus</name>
    <dbReference type="NCBI Taxonomy" id="1526573"/>
    <lineage>
        <taxon>Bacteria</taxon>
        <taxon>Pseudomonadati</taxon>
        <taxon>Bacteroidota</taxon>
        <taxon>Flavobacteriia</taxon>
        <taxon>Flavobacteriales</taxon>
        <taxon>Flavobacteriaceae</taxon>
        <taxon>Planktosalinus</taxon>
    </lineage>
</organism>
<dbReference type="InterPro" id="IPR036249">
    <property type="entry name" value="Thioredoxin-like_sf"/>
</dbReference>
<dbReference type="Gene3D" id="3.40.30.10">
    <property type="entry name" value="Glutaredoxin"/>
    <property type="match status" value="1"/>
</dbReference>
<sequence length="189" mass="21931">MIKYLFFFTLSLALISCGNNKKAENQNQEEEQVESELNSTEEAPVLLGKQEFEVIKKAPYDIWFNENYKYEPNQQILNSLKIALEGKSMVVFMGTWCEDSQLQVPVLLNILDKIDYDTSTIPLYTLSENKDTPSGIEKEYEIEYVPTIIVYEKGEEMGRIVEYPINSIEIDLLQIAKGEEYKHAYFVEE</sequence>
<comment type="caution">
    <text evidence="1">The sequence shown here is derived from an EMBL/GenBank/DDBJ whole genome shotgun (WGS) entry which is preliminary data.</text>
</comment>
<dbReference type="EMBL" id="BMGK01000003">
    <property type="protein sequence ID" value="GGD87844.1"/>
    <property type="molecule type" value="Genomic_DNA"/>
</dbReference>
<reference evidence="1" key="2">
    <citation type="submission" date="2020-09" db="EMBL/GenBank/DDBJ databases">
        <authorList>
            <person name="Sun Q."/>
            <person name="Zhou Y."/>
        </authorList>
    </citation>
    <scope>NUCLEOTIDE SEQUENCE</scope>
    <source>
        <strain evidence="1">CGMCC 1.12924</strain>
    </source>
</reference>
<dbReference type="Proteomes" id="UP000652231">
    <property type="component" value="Unassembled WGS sequence"/>
</dbReference>
<protein>
    <recommendedName>
        <fullName evidence="3">Thioredoxin</fullName>
    </recommendedName>
</protein>
<proteinExistence type="predicted"/>
<evidence type="ECO:0000313" key="2">
    <source>
        <dbReference type="Proteomes" id="UP000652231"/>
    </source>
</evidence>
<dbReference type="AlphaFoldDB" id="A0A8J2V925"/>
<accession>A0A8J2V925</accession>
<gene>
    <name evidence="1" type="ORF">GCM10011312_09820</name>
</gene>
<evidence type="ECO:0000313" key="1">
    <source>
        <dbReference type="EMBL" id="GGD87844.1"/>
    </source>
</evidence>
<name>A0A8J2V925_9FLAO</name>
<dbReference type="SUPFAM" id="SSF52833">
    <property type="entry name" value="Thioredoxin-like"/>
    <property type="match status" value="1"/>
</dbReference>
<reference evidence="1" key="1">
    <citation type="journal article" date="2014" name="Int. J. Syst. Evol. Microbiol.">
        <title>Complete genome sequence of Corynebacterium casei LMG S-19264T (=DSM 44701T), isolated from a smear-ripened cheese.</title>
        <authorList>
            <consortium name="US DOE Joint Genome Institute (JGI-PGF)"/>
            <person name="Walter F."/>
            <person name="Albersmeier A."/>
            <person name="Kalinowski J."/>
            <person name="Ruckert C."/>
        </authorList>
    </citation>
    <scope>NUCLEOTIDE SEQUENCE</scope>
    <source>
        <strain evidence="1">CGMCC 1.12924</strain>
    </source>
</reference>
<keyword evidence="2" id="KW-1185">Reference proteome</keyword>
<dbReference type="PROSITE" id="PS51257">
    <property type="entry name" value="PROKAR_LIPOPROTEIN"/>
    <property type="match status" value="1"/>
</dbReference>
<dbReference type="CDD" id="cd02947">
    <property type="entry name" value="TRX_family"/>
    <property type="match status" value="1"/>
</dbReference>